<reference evidence="2" key="1">
    <citation type="submission" date="2016-10" db="EMBL/GenBank/DDBJ databases">
        <authorList>
            <person name="Varghese N."/>
            <person name="Submissions S."/>
        </authorList>
    </citation>
    <scope>NUCLEOTIDE SEQUENCE [LARGE SCALE GENOMIC DNA]</scope>
    <source>
        <strain evidence="2">LMG 25967</strain>
    </source>
</reference>
<evidence type="ECO:0000313" key="2">
    <source>
        <dbReference type="Proteomes" id="UP000242930"/>
    </source>
</evidence>
<proteinExistence type="predicted"/>
<name>A0A1H7BLM9_9PSED</name>
<protein>
    <submittedName>
        <fullName evidence="1">Uncharacterized protein</fullName>
    </submittedName>
</protein>
<gene>
    <name evidence="1" type="ORF">SAMN05216201_11772</name>
</gene>
<evidence type="ECO:0000313" key="1">
    <source>
        <dbReference type="EMBL" id="SEJ77267.1"/>
    </source>
</evidence>
<accession>A0A1H7BLM9</accession>
<keyword evidence="2" id="KW-1185">Reference proteome</keyword>
<dbReference type="Proteomes" id="UP000242930">
    <property type="component" value="Unassembled WGS sequence"/>
</dbReference>
<sequence>MQPHTLSFFLPLSAHRARLLTEASTAPTAELGIPELASKLLIQ</sequence>
<dbReference type="RefSeq" id="WP_280142182.1">
    <property type="nucleotide sequence ID" value="NZ_FNZE01000017.1"/>
</dbReference>
<organism evidence="1 2">
    <name type="scientific">Pseudomonas linyingensis</name>
    <dbReference type="NCBI Taxonomy" id="915471"/>
    <lineage>
        <taxon>Bacteria</taxon>
        <taxon>Pseudomonadati</taxon>
        <taxon>Pseudomonadota</taxon>
        <taxon>Gammaproteobacteria</taxon>
        <taxon>Pseudomonadales</taxon>
        <taxon>Pseudomonadaceae</taxon>
        <taxon>Pseudomonas</taxon>
    </lineage>
</organism>
<dbReference type="EMBL" id="FNZE01000017">
    <property type="protein sequence ID" value="SEJ77267.1"/>
    <property type="molecule type" value="Genomic_DNA"/>
</dbReference>
<dbReference type="AlphaFoldDB" id="A0A1H7BLM9"/>